<keyword evidence="1" id="KW-0472">Membrane</keyword>
<keyword evidence="1" id="KW-0812">Transmembrane</keyword>
<evidence type="ECO:0000256" key="1">
    <source>
        <dbReference type="SAM" id="Phobius"/>
    </source>
</evidence>
<protein>
    <submittedName>
        <fullName evidence="2">Uncharacterized protein</fullName>
    </submittedName>
</protein>
<gene>
    <name evidence="2" type="ORF">Bequi_09755</name>
</gene>
<comment type="caution">
    <text evidence="2">The sequence shown here is derived from an EMBL/GenBank/DDBJ whole genome shotgun (WGS) entry which is preliminary data.</text>
</comment>
<evidence type="ECO:0000313" key="3">
    <source>
        <dbReference type="Proteomes" id="UP001203761"/>
    </source>
</evidence>
<organism evidence="2 3">
    <name type="scientific">Brachybacterium equifaecis</name>
    <dbReference type="NCBI Taxonomy" id="2910770"/>
    <lineage>
        <taxon>Bacteria</taxon>
        <taxon>Bacillati</taxon>
        <taxon>Actinomycetota</taxon>
        <taxon>Actinomycetes</taxon>
        <taxon>Micrococcales</taxon>
        <taxon>Dermabacteraceae</taxon>
        <taxon>Brachybacterium</taxon>
    </lineage>
</organism>
<proteinExistence type="predicted"/>
<evidence type="ECO:0000313" key="2">
    <source>
        <dbReference type="EMBL" id="MCL6423667.1"/>
    </source>
</evidence>
<reference evidence="2" key="1">
    <citation type="submission" date="2022-02" db="EMBL/GenBank/DDBJ databases">
        <authorList>
            <person name="Lee M."/>
            <person name="Kim S.-J."/>
            <person name="Jung M.-Y."/>
        </authorList>
    </citation>
    <scope>NUCLEOTIDE SEQUENCE</scope>
    <source>
        <strain evidence="2">JHP9</strain>
    </source>
</reference>
<feature type="transmembrane region" description="Helical" evidence="1">
    <location>
        <begin position="20"/>
        <end position="40"/>
    </location>
</feature>
<keyword evidence="3" id="KW-1185">Reference proteome</keyword>
<accession>A0ABT0R168</accession>
<dbReference type="RefSeq" id="WP_249737741.1">
    <property type="nucleotide sequence ID" value="NZ_JAKNCJ010000004.1"/>
</dbReference>
<keyword evidence="1" id="KW-1133">Transmembrane helix</keyword>
<feature type="transmembrane region" description="Helical" evidence="1">
    <location>
        <begin position="52"/>
        <end position="74"/>
    </location>
</feature>
<name>A0ABT0R168_9MICO</name>
<sequence length="157" mass="16563">MDADLPYPASGSILTIGTGASLLFLFLVFGGLTAACLVSSGNGEPVPARARLARIAAASLAVAAFLCIGTAVLMRADSDPRIRDATGSFHVWADERYQEHFTPEDARRIAAMINNGDDDPVITDHGTLVSYAYDADADRLVLIGGDGAELPLRFPAR</sequence>
<dbReference type="Proteomes" id="UP001203761">
    <property type="component" value="Unassembled WGS sequence"/>
</dbReference>
<dbReference type="EMBL" id="JAKNCJ010000004">
    <property type="protein sequence ID" value="MCL6423667.1"/>
    <property type="molecule type" value="Genomic_DNA"/>
</dbReference>